<dbReference type="GO" id="GO:0015627">
    <property type="term" value="C:type II protein secretion system complex"/>
    <property type="evidence" value="ECO:0007669"/>
    <property type="project" value="TreeGrafter"/>
</dbReference>
<dbReference type="InterPro" id="IPR051675">
    <property type="entry name" value="Endo/Exo/Phosphatase_dom_1"/>
</dbReference>
<dbReference type="EMBL" id="VRZA01000001">
    <property type="protein sequence ID" value="TXS96226.1"/>
    <property type="molecule type" value="Genomic_DNA"/>
</dbReference>
<name>A0A5C9A686_9GAMM</name>
<reference evidence="1 2" key="1">
    <citation type="submission" date="2019-08" db="EMBL/GenBank/DDBJ databases">
        <title>Parahaliea maris sp. nov., isolated from the surface seawater.</title>
        <authorList>
            <person name="Liu Y."/>
        </authorList>
    </citation>
    <scope>NUCLEOTIDE SEQUENCE [LARGE SCALE GENOMIC DNA]</scope>
    <source>
        <strain evidence="1 2">HSLHS9</strain>
    </source>
</reference>
<dbReference type="PANTHER" id="PTHR21180">
    <property type="entry name" value="ENDONUCLEASE/EXONUCLEASE/PHOSPHATASE FAMILY DOMAIN-CONTAINING PROTEIN 1"/>
    <property type="match status" value="1"/>
</dbReference>
<dbReference type="SUPFAM" id="SSF47781">
    <property type="entry name" value="RuvA domain 2-like"/>
    <property type="match status" value="1"/>
</dbReference>
<dbReference type="Proteomes" id="UP000321039">
    <property type="component" value="Unassembled WGS sequence"/>
</dbReference>
<organism evidence="1 2">
    <name type="scientific">Parahaliea maris</name>
    <dbReference type="NCBI Taxonomy" id="2716870"/>
    <lineage>
        <taxon>Bacteria</taxon>
        <taxon>Pseudomonadati</taxon>
        <taxon>Pseudomonadota</taxon>
        <taxon>Gammaproteobacteria</taxon>
        <taxon>Cellvibrionales</taxon>
        <taxon>Halieaceae</taxon>
        <taxon>Parahaliea</taxon>
    </lineage>
</organism>
<dbReference type="InterPro" id="IPR010994">
    <property type="entry name" value="RuvA_2-like"/>
</dbReference>
<dbReference type="GO" id="GO:0015628">
    <property type="term" value="P:protein secretion by the type II secretion system"/>
    <property type="evidence" value="ECO:0007669"/>
    <property type="project" value="TreeGrafter"/>
</dbReference>
<keyword evidence="2" id="KW-1185">Reference proteome</keyword>
<evidence type="ECO:0000313" key="1">
    <source>
        <dbReference type="EMBL" id="TXS96226.1"/>
    </source>
</evidence>
<sequence length="120" mass="12801">MNHSPFSRTAPGYRLGRLLKHLQSTSLATLLALTAVTGLLLPDTVRAQETVAAATVQVNINSANAATLAAQLSGVGLSRAQEIVRYREMYGPFKSVDELVDVKGIGPATLDRNRAVITLE</sequence>
<gene>
    <name evidence="1" type="ORF">FV139_01610</name>
</gene>
<proteinExistence type="predicted"/>
<evidence type="ECO:0000313" key="2">
    <source>
        <dbReference type="Proteomes" id="UP000321039"/>
    </source>
</evidence>
<protein>
    <submittedName>
        <fullName evidence="1">Helix-hairpin-helix domain-containing protein</fullName>
    </submittedName>
</protein>
<dbReference type="Pfam" id="PF12836">
    <property type="entry name" value="HHH_3"/>
    <property type="match status" value="1"/>
</dbReference>
<dbReference type="Gene3D" id="1.10.150.320">
    <property type="entry name" value="Photosystem II 12 kDa extrinsic protein"/>
    <property type="match status" value="1"/>
</dbReference>
<dbReference type="RefSeq" id="WP_148066494.1">
    <property type="nucleotide sequence ID" value="NZ_VRZA01000001.1"/>
</dbReference>
<dbReference type="PANTHER" id="PTHR21180:SF32">
    <property type="entry name" value="ENDONUCLEASE_EXONUCLEASE_PHOSPHATASE FAMILY DOMAIN-CONTAINING PROTEIN 1"/>
    <property type="match status" value="1"/>
</dbReference>
<accession>A0A5C9A686</accession>
<dbReference type="InterPro" id="IPR004509">
    <property type="entry name" value="Competence_ComEA_HhH"/>
</dbReference>
<comment type="caution">
    <text evidence="1">The sequence shown here is derived from an EMBL/GenBank/DDBJ whole genome shotgun (WGS) entry which is preliminary data.</text>
</comment>
<dbReference type="NCBIfam" id="TIGR00426">
    <property type="entry name" value="competence protein ComEA helix-hairpin-helix repeat region"/>
    <property type="match status" value="1"/>
</dbReference>
<dbReference type="AlphaFoldDB" id="A0A5C9A686"/>